<dbReference type="GO" id="GO:0016810">
    <property type="term" value="F:hydrolase activity, acting on carbon-nitrogen (but not peptide) bonds"/>
    <property type="evidence" value="ECO:0007669"/>
    <property type="project" value="InterPro"/>
</dbReference>
<evidence type="ECO:0000313" key="3">
    <source>
        <dbReference type="Proteomes" id="UP000535890"/>
    </source>
</evidence>
<dbReference type="InterPro" id="IPR002509">
    <property type="entry name" value="NODB_dom"/>
</dbReference>
<dbReference type="Gene3D" id="3.20.20.370">
    <property type="entry name" value="Glycoside hydrolase/deacetylase"/>
    <property type="match status" value="1"/>
</dbReference>
<dbReference type="Proteomes" id="UP000535890">
    <property type="component" value="Unassembled WGS sequence"/>
</dbReference>
<keyword evidence="3" id="KW-1185">Reference proteome</keyword>
<gene>
    <name evidence="2" type="ORF">BJ983_001794</name>
</gene>
<accession>A0A7Y9J518</accession>
<dbReference type="EMBL" id="JACCBN010000001">
    <property type="protein sequence ID" value="NYD35692.1"/>
    <property type="molecule type" value="Genomic_DNA"/>
</dbReference>
<dbReference type="AlphaFoldDB" id="A0A7Y9J518"/>
<protein>
    <submittedName>
        <fullName evidence="2">Peptidoglycan/xylan/chitin deacetylase (PgdA/CDA1 family)</fullName>
    </submittedName>
</protein>
<reference evidence="2 3" key="1">
    <citation type="submission" date="2020-07" db="EMBL/GenBank/DDBJ databases">
        <title>Sequencing the genomes of 1000 actinobacteria strains.</title>
        <authorList>
            <person name="Klenk H.-P."/>
        </authorList>
    </citation>
    <scope>NUCLEOTIDE SEQUENCE [LARGE SCALE GENOMIC DNA]</scope>
    <source>
        <strain evidence="2 3">DSM 45772</strain>
    </source>
</reference>
<dbReference type="RefSeq" id="WP_179793489.1">
    <property type="nucleotide sequence ID" value="NZ_BAABHP010000017.1"/>
</dbReference>
<name>A0A7Y9J518_9PSEU</name>
<sequence>MNLDIDVAVTVDELILWEGTPMPAGHTARTVTDGLCRAFAEHGLQGVYGFAHTSPVEDDPALEAVLENWCAAGHHLGNHTHHHASLNWLDAEAYCADVRRAERWIGRYVEQAPVRYFRHAMDSSGQTEAKRGAVEDFLREQGYTTAPITAWFGDFAWTAPYERAVRTGDTEALDLLRTSFVEAAVGHLVWHAEAGKRMFGAAFPYIWLIHGTALAEELTGEILARFRELGVRFVPLETAMAHPANRSFAPVTRLFRNHLQRYALAAGEPVRSVEPEALAAVLDAAPVAGEDSLAVYDGILRRVVERVGGTYDWSWA</sequence>
<organism evidence="2 3">
    <name type="scientific">Actinomycetospora corticicola</name>
    <dbReference type="NCBI Taxonomy" id="663602"/>
    <lineage>
        <taxon>Bacteria</taxon>
        <taxon>Bacillati</taxon>
        <taxon>Actinomycetota</taxon>
        <taxon>Actinomycetes</taxon>
        <taxon>Pseudonocardiales</taxon>
        <taxon>Pseudonocardiaceae</taxon>
        <taxon>Actinomycetospora</taxon>
    </lineage>
</organism>
<dbReference type="GO" id="GO:0005975">
    <property type="term" value="P:carbohydrate metabolic process"/>
    <property type="evidence" value="ECO:0007669"/>
    <property type="project" value="InterPro"/>
</dbReference>
<dbReference type="InterPro" id="IPR011330">
    <property type="entry name" value="Glyco_hydro/deAcase_b/a-brl"/>
</dbReference>
<dbReference type="Pfam" id="PF01522">
    <property type="entry name" value="Polysacc_deac_1"/>
    <property type="match status" value="1"/>
</dbReference>
<evidence type="ECO:0000259" key="1">
    <source>
        <dbReference type="Pfam" id="PF01522"/>
    </source>
</evidence>
<evidence type="ECO:0000313" key="2">
    <source>
        <dbReference type="EMBL" id="NYD35692.1"/>
    </source>
</evidence>
<proteinExistence type="predicted"/>
<comment type="caution">
    <text evidence="2">The sequence shown here is derived from an EMBL/GenBank/DDBJ whole genome shotgun (WGS) entry which is preliminary data.</text>
</comment>
<feature type="domain" description="NodB homology" evidence="1">
    <location>
        <begin position="29"/>
        <end position="120"/>
    </location>
</feature>
<dbReference type="SUPFAM" id="SSF88713">
    <property type="entry name" value="Glycoside hydrolase/deacetylase"/>
    <property type="match status" value="1"/>
</dbReference>